<gene>
    <name evidence="1" type="ORF">DIATSA_LOCUS11379</name>
</gene>
<reference evidence="1" key="2">
    <citation type="submission" date="2022-10" db="EMBL/GenBank/DDBJ databases">
        <authorList>
            <consortium name="ENA_rothamsted_submissions"/>
            <consortium name="culmorum"/>
            <person name="King R."/>
        </authorList>
    </citation>
    <scope>NUCLEOTIDE SEQUENCE</scope>
</reference>
<evidence type="ECO:0000313" key="1">
    <source>
        <dbReference type="EMBL" id="CAG9793970.1"/>
    </source>
</evidence>
<name>A0A9N9WIC8_9NEOP</name>
<dbReference type="EMBL" id="OU893337">
    <property type="protein sequence ID" value="CAG9793970.1"/>
    <property type="molecule type" value="Genomic_DNA"/>
</dbReference>
<dbReference type="Proteomes" id="UP001153714">
    <property type="component" value="Chromosome 6"/>
</dbReference>
<accession>A0A9N9WIC8</accession>
<reference evidence="1" key="1">
    <citation type="submission" date="2021-12" db="EMBL/GenBank/DDBJ databases">
        <authorList>
            <person name="King R."/>
        </authorList>
    </citation>
    <scope>NUCLEOTIDE SEQUENCE</scope>
</reference>
<protein>
    <submittedName>
        <fullName evidence="1">Uncharacterized protein</fullName>
    </submittedName>
</protein>
<dbReference type="AlphaFoldDB" id="A0A9N9WIC8"/>
<sequence>MSECSLSKILWEREENASRVMESCYKLYTWLNHTLLMLLLQIVWKVNQLSDYFREKSVEDTAAVKPLPITPLTRESKFRRHIRSMSDVQSSTPYRIAFRSRKGSSQILMYDSDTRARRIRSYNRQRQFESSDSSDYDTPKKLSSLEMKILKHTDSMRIL</sequence>
<proteinExistence type="predicted"/>
<keyword evidence="2" id="KW-1185">Reference proteome</keyword>
<organism evidence="1 2">
    <name type="scientific">Diatraea saccharalis</name>
    <name type="common">sugarcane borer</name>
    <dbReference type="NCBI Taxonomy" id="40085"/>
    <lineage>
        <taxon>Eukaryota</taxon>
        <taxon>Metazoa</taxon>
        <taxon>Ecdysozoa</taxon>
        <taxon>Arthropoda</taxon>
        <taxon>Hexapoda</taxon>
        <taxon>Insecta</taxon>
        <taxon>Pterygota</taxon>
        <taxon>Neoptera</taxon>
        <taxon>Endopterygota</taxon>
        <taxon>Lepidoptera</taxon>
        <taxon>Glossata</taxon>
        <taxon>Ditrysia</taxon>
        <taxon>Pyraloidea</taxon>
        <taxon>Crambidae</taxon>
        <taxon>Crambinae</taxon>
        <taxon>Diatraea</taxon>
    </lineage>
</organism>
<evidence type="ECO:0000313" key="2">
    <source>
        <dbReference type="Proteomes" id="UP001153714"/>
    </source>
</evidence>
<dbReference type="OrthoDB" id="7167329at2759"/>